<dbReference type="Proteomes" id="UP000300142">
    <property type="component" value="Unassembled WGS sequence"/>
</dbReference>
<evidence type="ECO:0000256" key="2">
    <source>
        <dbReference type="SAM" id="SignalP"/>
    </source>
</evidence>
<feature type="chain" id="PRO_5019849714" evidence="2">
    <location>
        <begin position="33"/>
        <end position="131"/>
    </location>
</feature>
<dbReference type="AlphaFoldDB" id="A0A480A5G9"/>
<feature type="region of interest" description="Disordered" evidence="1">
    <location>
        <begin position="88"/>
        <end position="131"/>
    </location>
</feature>
<keyword evidence="2" id="KW-0732">Signal</keyword>
<proteinExistence type="predicted"/>
<comment type="caution">
    <text evidence="3">The sequence shown here is derived from an EMBL/GenBank/DDBJ whole genome shotgun (WGS) entry which is preliminary data.</text>
</comment>
<gene>
    <name evidence="3" type="ORF">SR1949_42180</name>
</gene>
<sequence>MNKPFLPVPKILVATFAGISFASVLVAPPSLADPNQPFATLETDKNSNSMLGNGSDFNMFNLIHQANFGTLNWNSEQQNQQLNDAAAAFKARQQKLLQSQQQPNPNSPTTTSPTTSGENAVPSMNLPGSEK</sequence>
<keyword evidence="4" id="KW-1185">Reference proteome</keyword>
<accession>A0A480A5G9</accession>
<evidence type="ECO:0000256" key="1">
    <source>
        <dbReference type="SAM" id="MobiDB-lite"/>
    </source>
</evidence>
<evidence type="ECO:0000313" key="3">
    <source>
        <dbReference type="EMBL" id="GCL39096.1"/>
    </source>
</evidence>
<name>A0A480A5G9_9CYAN</name>
<feature type="compositionally biased region" description="Low complexity" evidence="1">
    <location>
        <begin position="98"/>
        <end position="116"/>
    </location>
</feature>
<protein>
    <submittedName>
        <fullName evidence="3">Uncharacterized protein</fullName>
    </submittedName>
</protein>
<dbReference type="EMBL" id="BJCE01000208">
    <property type="protein sequence ID" value="GCL39096.1"/>
    <property type="molecule type" value="Genomic_DNA"/>
</dbReference>
<organism evidence="3 4">
    <name type="scientific">Sphaerospermopsis reniformis</name>
    <dbReference type="NCBI Taxonomy" id="531300"/>
    <lineage>
        <taxon>Bacteria</taxon>
        <taxon>Bacillati</taxon>
        <taxon>Cyanobacteriota</taxon>
        <taxon>Cyanophyceae</taxon>
        <taxon>Nostocales</taxon>
        <taxon>Aphanizomenonaceae</taxon>
        <taxon>Sphaerospermopsis</taxon>
    </lineage>
</organism>
<dbReference type="RefSeq" id="WP_137668792.1">
    <property type="nucleotide sequence ID" value="NZ_BJCE01000208.1"/>
</dbReference>
<evidence type="ECO:0000313" key="4">
    <source>
        <dbReference type="Proteomes" id="UP000300142"/>
    </source>
</evidence>
<feature type="signal peptide" evidence="2">
    <location>
        <begin position="1"/>
        <end position="32"/>
    </location>
</feature>
<reference evidence="4" key="1">
    <citation type="submission" date="2019-02" db="EMBL/GenBank/DDBJ databases">
        <title>Draft genome sequence of Sphaerospermopsis reniformis NIES-1949.</title>
        <authorList>
            <person name="Yamaguchi H."/>
            <person name="Suzuki S."/>
            <person name="Kawachi M."/>
        </authorList>
    </citation>
    <scope>NUCLEOTIDE SEQUENCE [LARGE SCALE GENOMIC DNA]</scope>
    <source>
        <strain evidence="4">NIES-1949</strain>
    </source>
</reference>